<name>A0A8J3ALM0_9BIFI</name>
<evidence type="ECO:0000313" key="3">
    <source>
        <dbReference type="Proteomes" id="UP000619536"/>
    </source>
</evidence>
<reference evidence="2" key="2">
    <citation type="submission" date="2020-09" db="EMBL/GenBank/DDBJ databases">
        <authorList>
            <person name="Sun Q."/>
            <person name="Sedlacek I."/>
        </authorList>
    </citation>
    <scope>NUCLEOTIDE SEQUENCE</scope>
    <source>
        <strain evidence="2">CCM 8606</strain>
    </source>
</reference>
<dbReference type="AlphaFoldDB" id="A0A8J3ALM0"/>
<proteinExistence type="predicted"/>
<accession>A0A8J3ALM0</accession>
<evidence type="ECO:0000256" key="1">
    <source>
        <dbReference type="SAM" id="Phobius"/>
    </source>
</evidence>
<evidence type="ECO:0000313" key="2">
    <source>
        <dbReference type="EMBL" id="GGI15015.1"/>
    </source>
</evidence>
<keyword evidence="1" id="KW-1133">Transmembrane helix</keyword>
<dbReference type="Proteomes" id="UP000619536">
    <property type="component" value="Unassembled WGS sequence"/>
</dbReference>
<sequence>MHSKKSRKSLTPQVRHVLRVILATYVIIWCVVAFTLRNAIDRYDAEAYSYWNIRDTTYNVQTLVEDTNKYLAFPPEVTQSPDVEACSQNHFEGCNNKPPIIGVPLVTIMIADYLKLNSVTNQIEREIEYSSAYTSQLASDADFQHTRDDINRQYKNNNLSDSNAEK</sequence>
<dbReference type="RefSeq" id="WP_188355550.1">
    <property type="nucleotide sequence ID" value="NZ_BMDH01000004.1"/>
</dbReference>
<protein>
    <submittedName>
        <fullName evidence="2">Uncharacterized protein</fullName>
    </submittedName>
</protein>
<keyword evidence="1" id="KW-0472">Membrane</keyword>
<comment type="caution">
    <text evidence="2">The sequence shown here is derived from an EMBL/GenBank/DDBJ whole genome shotgun (WGS) entry which is preliminary data.</text>
</comment>
<reference evidence="2" key="1">
    <citation type="journal article" date="2014" name="Int. J. Syst. Evol. Microbiol.">
        <title>Complete genome sequence of Corynebacterium casei LMG S-19264T (=DSM 44701T), isolated from a smear-ripened cheese.</title>
        <authorList>
            <consortium name="US DOE Joint Genome Institute (JGI-PGF)"/>
            <person name="Walter F."/>
            <person name="Albersmeier A."/>
            <person name="Kalinowski J."/>
            <person name="Ruckert C."/>
        </authorList>
    </citation>
    <scope>NUCLEOTIDE SEQUENCE</scope>
    <source>
        <strain evidence="2">CCM 8606</strain>
    </source>
</reference>
<gene>
    <name evidence="2" type="ORF">GCM10007377_13800</name>
</gene>
<dbReference type="EMBL" id="BMDH01000004">
    <property type="protein sequence ID" value="GGI15015.1"/>
    <property type="molecule type" value="Genomic_DNA"/>
</dbReference>
<feature type="transmembrane region" description="Helical" evidence="1">
    <location>
        <begin position="20"/>
        <end position="40"/>
    </location>
</feature>
<keyword evidence="3" id="KW-1185">Reference proteome</keyword>
<organism evidence="2 3">
    <name type="scientific">Galliscardovia ingluviei</name>
    <dbReference type="NCBI Taxonomy" id="1769422"/>
    <lineage>
        <taxon>Bacteria</taxon>
        <taxon>Bacillati</taxon>
        <taxon>Actinomycetota</taxon>
        <taxon>Actinomycetes</taxon>
        <taxon>Bifidobacteriales</taxon>
        <taxon>Bifidobacteriaceae</taxon>
        <taxon>Galliscardovia</taxon>
    </lineage>
</organism>
<keyword evidence="1" id="KW-0812">Transmembrane</keyword>